<gene>
    <name evidence="1" type="ORF">SAMN05518863_11924</name>
</gene>
<name>A0A1I4EM80_9GAMM</name>
<proteinExistence type="predicted"/>
<keyword evidence="2" id="KW-1185">Reference proteome</keyword>
<evidence type="ECO:0000313" key="1">
    <source>
        <dbReference type="EMBL" id="SFL06409.1"/>
    </source>
</evidence>
<comment type="caution">
    <text evidence="1">The sequence shown here is derived from an EMBL/GenBank/DDBJ whole genome shotgun (WGS) entry which is preliminary data.</text>
</comment>
<protein>
    <submittedName>
        <fullName evidence="1">Uncharacterized protein</fullName>
    </submittedName>
</protein>
<accession>A0A1I4EM80</accession>
<organism evidence="1 2">
    <name type="scientific">Candidatus Pantoea symbiotica</name>
    <dbReference type="NCBI Taxonomy" id="1884370"/>
    <lineage>
        <taxon>Bacteria</taxon>
        <taxon>Pseudomonadati</taxon>
        <taxon>Pseudomonadota</taxon>
        <taxon>Gammaproteobacteria</taxon>
        <taxon>Enterobacterales</taxon>
        <taxon>Erwiniaceae</taxon>
        <taxon>Pantoea</taxon>
    </lineage>
</organism>
<dbReference type="Proteomes" id="UP000198841">
    <property type="component" value="Unassembled WGS sequence"/>
</dbReference>
<sequence>MPFPCALRQMLSQLSDNISNNTRTNSTAAFTDCETQTLIHSDWLDQSNGHFYVVAWHYHLNAFWQLNVTGHVSSTEVELRTVAFEERGMTA</sequence>
<evidence type="ECO:0000313" key="2">
    <source>
        <dbReference type="Proteomes" id="UP000198841"/>
    </source>
</evidence>
<reference evidence="1 2" key="1">
    <citation type="submission" date="2016-10" db="EMBL/GenBank/DDBJ databases">
        <authorList>
            <person name="Varghese N."/>
            <person name="Submissions S."/>
        </authorList>
    </citation>
    <scope>NUCLEOTIDE SEQUENCE [LARGE SCALE GENOMIC DNA]</scope>
    <source>
        <strain evidence="1 2">YR512</strain>
    </source>
</reference>
<dbReference type="EMBL" id="FOSD01000019">
    <property type="protein sequence ID" value="SFL06409.1"/>
    <property type="molecule type" value="Genomic_DNA"/>
</dbReference>
<feature type="non-terminal residue" evidence="1">
    <location>
        <position position="91"/>
    </location>
</feature>